<comment type="caution">
    <text evidence="2">The sequence shown here is derived from an EMBL/GenBank/DDBJ whole genome shotgun (WGS) entry which is preliminary data.</text>
</comment>
<evidence type="ECO:0000313" key="2">
    <source>
        <dbReference type="EMBL" id="KAA8582421.1"/>
    </source>
</evidence>
<organism evidence="2 3">
    <name type="scientific">Etheostoma spectabile</name>
    <name type="common">orangethroat darter</name>
    <dbReference type="NCBI Taxonomy" id="54343"/>
    <lineage>
        <taxon>Eukaryota</taxon>
        <taxon>Metazoa</taxon>
        <taxon>Chordata</taxon>
        <taxon>Craniata</taxon>
        <taxon>Vertebrata</taxon>
        <taxon>Euteleostomi</taxon>
        <taxon>Actinopterygii</taxon>
        <taxon>Neopterygii</taxon>
        <taxon>Teleostei</taxon>
        <taxon>Neoteleostei</taxon>
        <taxon>Acanthomorphata</taxon>
        <taxon>Eupercaria</taxon>
        <taxon>Perciformes</taxon>
        <taxon>Percoidei</taxon>
        <taxon>Percidae</taxon>
        <taxon>Etheostomatinae</taxon>
        <taxon>Etheostoma</taxon>
    </lineage>
</organism>
<sequence>MHRVDLSPFSVSPAAGLLARCVSRGVLSQVRTRFRYSSQETWLSVRETEEEEEASHGPAVPDAPGVVRSPAGRPEGPDRSETEADEAAGTHTPAGPSTP</sequence>
<name>A0A5J5CS08_9PERO</name>
<feature type="region of interest" description="Disordered" evidence="1">
    <location>
        <begin position="38"/>
        <end position="99"/>
    </location>
</feature>
<gene>
    <name evidence="2" type="ORF">FQN60_009161</name>
</gene>
<feature type="non-terminal residue" evidence="2">
    <location>
        <position position="99"/>
    </location>
</feature>
<dbReference type="Proteomes" id="UP000327493">
    <property type="component" value="Chromosome 20"/>
</dbReference>
<keyword evidence="3" id="KW-1185">Reference proteome</keyword>
<dbReference type="EMBL" id="VOFY01000020">
    <property type="protein sequence ID" value="KAA8582421.1"/>
    <property type="molecule type" value="Genomic_DNA"/>
</dbReference>
<dbReference type="AlphaFoldDB" id="A0A5J5CS08"/>
<protein>
    <submittedName>
        <fullName evidence="2">Uncharacterized protein</fullName>
    </submittedName>
</protein>
<evidence type="ECO:0000256" key="1">
    <source>
        <dbReference type="SAM" id="MobiDB-lite"/>
    </source>
</evidence>
<proteinExistence type="predicted"/>
<evidence type="ECO:0000313" key="3">
    <source>
        <dbReference type="Proteomes" id="UP000327493"/>
    </source>
</evidence>
<reference evidence="2 3" key="1">
    <citation type="submission" date="2019-08" db="EMBL/GenBank/DDBJ databases">
        <title>A chromosome-level genome assembly, high-density linkage maps, and genome scans reveal the genomic architecture of hybrid incompatibilities underlying speciation via character displacement in darters (Percidae: Etheostominae).</title>
        <authorList>
            <person name="Moran R.L."/>
            <person name="Catchen J.M."/>
            <person name="Fuller R.C."/>
        </authorList>
    </citation>
    <scope>NUCLEOTIDE SEQUENCE [LARGE SCALE GENOMIC DNA]</scope>
    <source>
        <strain evidence="2">EspeVRDwgs_2016</strain>
        <tissue evidence="2">Muscle</tissue>
    </source>
</reference>
<accession>A0A5J5CS08</accession>